<dbReference type="STRING" id="1643428.GCA_001442855_01577"/>
<dbReference type="SUPFAM" id="SSF51230">
    <property type="entry name" value="Single hybrid motif"/>
    <property type="match status" value="1"/>
</dbReference>
<keyword evidence="4 9" id="KW-0444">Lipid biosynthesis</keyword>
<keyword evidence="5 9" id="KW-0276">Fatty acid metabolism</keyword>
<dbReference type="InterPro" id="IPR001882">
    <property type="entry name" value="Biotin_BS"/>
</dbReference>
<protein>
    <recommendedName>
        <fullName evidence="3 9">Biotin carboxyl carrier protein of acetyl-CoA carboxylase</fullName>
    </recommendedName>
</protein>
<dbReference type="EMBL" id="FAOO01000011">
    <property type="protein sequence ID" value="CUU06794.1"/>
    <property type="molecule type" value="Genomic_DNA"/>
</dbReference>
<keyword evidence="8 9" id="KW-0092">Biotin</keyword>
<keyword evidence="13" id="KW-1185">Reference proteome</keyword>
<dbReference type="PANTHER" id="PTHR45266">
    <property type="entry name" value="OXALOACETATE DECARBOXYLASE ALPHA CHAIN"/>
    <property type="match status" value="1"/>
</dbReference>
<dbReference type="GO" id="GO:0009317">
    <property type="term" value="C:acetyl-CoA carboxylase complex"/>
    <property type="evidence" value="ECO:0007669"/>
    <property type="project" value="InterPro"/>
</dbReference>
<dbReference type="RefSeq" id="WP_140945349.1">
    <property type="nucleotide sequence ID" value="NZ_FAOO01000011.1"/>
</dbReference>
<organism evidence="12 13">
    <name type="scientific">Candidatus Thermokryptus mobilis</name>
    <dbReference type="NCBI Taxonomy" id="1643428"/>
    <lineage>
        <taxon>Bacteria</taxon>
        <taxon>Pseudomonadati</taxon>
        <taxon>Candidatus Kryptoniota</taxon>
        <taxon>Candidatus Thermokryptus</taxon>
    </lineage>
</organism>
<dbReference type="Pfam" id="PF00364">
    <property type="entry name" value="Biotin_lipoyl"/>
    <property type="match status" value="1"/>
</dbReference>
<dbReference type="Proteomes" id="UP000320623">
    <property type="component" value="Unassembled WGS sequence"/>
</dbReference>
<evidence type="ECO:0000256" key="7">
    <source>
        <dbReference type="ARBA" id="ARBA00023160"/>
    </source>
</evidence>
<dbReference type="PRINTS" id="PR01071">
    <property type="entry name" value="ACOABIOTINCC"/>
</dbReference>
<dbReference type="InterPro" id="IPR050709">
    <property type="entry name" value="Biotin_Carboxyl_Carrier/Decarb"/>
</dbReference>
<reference evidence="13" key="1">
    <citation type="submission" date="2015-11" db="EMBL/GenBank/DDBJ databases">
        <authorList>
            <person name="Varghese N."/>
        </authorList>
    </citation>
    <scope>NUCLEOTIDE SEQUENCE [LARGE SCALE GENOMIC DNA]</scope>
</reference>
<evidence type="ECO:0000256" key="1">
    <source>
        <dbReference type="ARBA" id="ARBA00003761"/>
    </source>
</evidence>
<evidence type="ECO:0000313" key="13">
    <source>
        <dbReference type="Proteomes" id="UP000320623"/>
    </source>
</evidence>
<dbReference type="GO" id="GO:0006633">
    <property type="term" value="P:fatty acid biosynthetic process"/>
    <property type="evidence" value="ECO:0007669"/>
    <property type="project" value="UniProtKB-UniPathway"/>
</dbReference>
<dbReference type="AlphaFoldDB" id="A0A0S4N6E4"/>
<feature type="domain" description="Lipoyl-binding" evidence="11">
    <location>
        <begin position="106"/>
        <end position="182"/>
    </location>
</feature>
<name>A0A0S4N6E4_9BACT</name>
<evidence type="ECO:0000256" key="6">
    <source>
        <dbReference type="ARBA" id="ARBA00023098"/>
    </source>
</evidence>
<dbReference type="NCBIfam" id="NF005457">
    <property type="entry name" value="PRK07051.1"/>
    <property type="match status" value="1"/>
</dbReference>
<dbReference type="PROSITE" id="PS50968">
    <property type="entry name" value="BIOTINYL_LIPOYL"/>
    <property type="match status" value="1"/>
</dbReference>
<dbReference type="UniPathway" id="UPA00094"/>
<evidence type="ECO:0000256" key="8">
    <source>
        <dbReference type="ARBA" id="ARBA00023267"/>
    </source>
</evidence>
<evidence type="ECO:0000256" key="3">
    <source>
        <dbReference type="ARBA" id="ARBA00017562"/>
    </source>
</evidence>
<dbReference type="PROSITE" id="PS00188">
    <property type="entry name" value="BIOTIN"/>
    <property type="match status" value="1"/>
</dbReference>
<feature type="compositionally biased region" description="Polar residues" evidence="10">
    <location>
        <begin position="77"/>
        <end position="87"/>
    </location>
</feature>
<evidence type="ECO:0000256" key="2">
    <source>
        <dbReference type="ARBA" id="ARBA00005194"/>
    </source>
</evidence>
<accession>A0A0S4N6E4</accession>
<dbReference type="GO" id="GO:0003989">
    <property type="term" value="F:acetyl-CoA carboxylase activity"/>
    <property type="evidence" value="ECO:0007669"/>
    <property type="project" value="InterPro"/>
</dbReference>
<dbReference type="Gene3D" id="2.40.50.100">
    <property type="match status" value="1"/>
</dbReference>
<sequence>MDLNYIKELIKAVDESGVEEVEIEIEGSRVRISKNRKGEAVATGTNSTMNYIPIPFPIYPPAGFVQQPLPLTTQPQISQAQPTIQESATTKEEKKEVTAVETGKKYHEIKSPIVGTFYRAPAPDAEPYVKVGDEVFPGTVLCIVEAMKLMNEIESDVHGIVAKILVENAQPVEYGQPLFLIELLD</sequence>
<dbReference type="CDD" id="cd06850">
    <property type="entry name" value="biotinyl_domain"/>
    <property type="match status" value="1"/>
</dbReference>
<dbReference type="OrthoDB" id="9811735at2"/>
<evidence type="ECO:0000256" key="10">
    <source>
        <dbReference type="SAM" id="MobiDB-lite"/>
    </source>
</evidence>
<proteinExistence type="predicted"/>
<dbReference type="PANTHER" id="PTHR45266:SF3">
    <property type="entry name" value="OXALOACETATE DECARBOXYLASE ALPHA CHAIN"/>
    <property type="match status" value="1"/>
</dbReference>
<dbReference type="InterPro" id="IPR011053">
    <property type="entry name" value="Single_hybrid_motif"/>
</dbReference>
<comment type="function">
    <text evidence="1 9">This protein is a component of the acetyl coenzyme A carboxylase complex; first, biotin carboxylase catalyzes the carboxylation of the carrier protein and then the transcarboxylase transfers the carboxyl group to form malonyl-CoA.</text>
</comment>
<comment type="pathway">
    <text evidence="2 9">Lipid metabolism; fatty acid biosynthesis.</text>
</comment>
<keyword evidence="6 9" id="KW-0443">Lipid metabolism</keyword>
<evidence type="ECO:0000313" key="12">
    <source>
        <dbReference type="EMBL" id="CUU06794.1"/>
    </source>
</evidence>
<dbReference type="NCBIfam" id="TIGR00531">
    <property type="entry name" value="BCCP"/>
    <property type="match status" value="1"/>
</dbReference>
<evidence type="ECO:0000256" key="4">
    <source>
        <dbReference type="ARBA" id="ARBA00022516"/>
    </source>
</evidence>
<gene>
    <name evidence="12" type="ORF">JGI1_01611</name>
</gene>
<feature type="region of interest" description="Disordered" evidence="10">
    <location>
        <begin position="77"/>
        <end position="96"/>
    </location>
</feature>
<dbReference type="InterPro" id="IPR000089">
    <property type="entry name" value="Biotin_lipoyl"/>
</dbReference>
<evidence type="ECO:0000256" key="9">
    <source>
        <dbReference type="RuleBase" id="RU364072"/>
    </source>
</evidence>
<evidence type="ECO:0000256" key="5">
    <source>
        <dbReference type="ARBA" id="ARBA00022832"/>
    </source>
</evidence>
<evidence type="ECO:0000259" key="11">
    <source>
        <dbReference type="PROSITE" id="PS50968"/>
    </source>
</evidence>
<dbReference type="InterPro" id="IPR001249">
    <property type="entry name" value="AcCoA_biotinCC"/>
</dbReference>
<keyword evidence="7 9" id="KW-0275">Fatty acid biosynthesis</keyword>